<evidence type="ECO:0000256" key="4">
    <source>
        <dbReference type="RuleBase" id="RU003719"/>
    </source>
</evidence>
<dbReference type="Gene3D" id="3.40.50.720">
    <property type="entry name" value="NAD(P)-binding Rossmann-like Domain"/>
    <property type="match status" value="2"/>
</dbReference>
<dbReference type="Pfam" id="PF00389">
    <property type="entry name" value="2-Hacid_dh"/>
    <property type="match status" value="1"/>
</dbReference>
<gene>
    <name evidence="7" type="ORF">AVDCRST_MAG77-1241</name>
</gene>
<dbReference type="Pfam" id="PF02826">
    <property type="entry name" value="2-Hacid_dh_C"/>
    <property type="match status" value="1"/>
</dbReference>
<dbReference type="InterPro" id="IPR006140">
    <property type="entry name" value="D-isomer_DH_NAD-bd"/>
</dbReference>
<dbReference type="CDD" id="cd12167">
    <property type="entry name" value="2-Hacid_dh_8"/>
    <property type="match status" value="1"/>
</dbReference>
<dbReference type="GO" id="GO:0004617">
    <property type="term" value="F:phosphoglycerate dehydrogenase activity"/>
    <property type="evidence" value="ECO:0007669"/>
    <property type="project" value="UniProtKB-EC"/>
</dbReference>
<feature type="domain" description="D-isomer specific 2-hydroxyacid dehydrogenase NAD-binding" evidence="6">
    <location>
        <begin position="120"/>
        <end position="295"/>
    </location>
</feature>
<evidence type="ECO:0000259" key="5">
    <source>
        <dbReference type="Pfam" id="PF00389"/>
    </source>
</evidence>
<protein>
    <submittedName>
        <fullName evidence="7">D-3-phosphoglycerate dehydrogenase</fullName>
        <ecNumber evidence="7">1.1.1.95</ecNumber>
    </submittedName>
</protein>
<dbReference type="SUPFAM" id="SSF51735">
    <property type="entry name" value="NAD(P)-binding Rossmann-fold domains"/>
    <property type="match status" value="1"/>
</dbReference>
<dbReference type="EC" id="1.1.1.95" evidence="7"/>
<evidence type="ECO:0000256" key="2">
    <source>
        <dbReference type="ARBA" id="ARBA00023002"/>
    </source>
</evidence>
<dbReference type="PANTHER" id="PTHR42789:SF1">
    <property type="entry name" value="D-ISOMER SPECIFIC 2-HYDROXYACID DEHYDROGENASE FAMILY PROTEIN (AFU_ORTHOLOGUE AFUA_6G10090)"/>
    <property type="match status" value="1"/>
</dbReference>
<evidence type="ECO:0000256" key="3">
    <source>
        <dbReference type="ARBA" id="ARBA00023027"/>
    </source>
</evidence>
<evidence type="ECO:0000259" key="6">
    <source>
        <dbReference type="Pfam" id="PF02826"/>
    </source>
</evidence>
<name>A0A6J4HYY4_9CHLR</name>
<dbReference type="SUPFAM" id="SSF52283">
    <property type="entry name" value="Formate/glycerate dehydrogenase catalytic domain-like"/>
    <property type="match status" value="1"/>
</dbReference>
<comment type="similarity">
    <text evidence="1 4">Belongs to the D-isomer specific 2-hydroxyacid dehydrogenase family.</text>
</comment>
<dbReference type="InterPro" id="IPR050857">
    <property type="entry name" value="D-2-hydroxyacid_DH"/>
</dbReference>
<reference evidence="7" key="1">
    <citation type="submission" date="2020-02" db="EMBL/GenBank/DDBJ databases">
        <authorList>
            <person name="Meier V. D."/>
        </authorList>
    </citation>
    <scope>NUCLEOTIDE SEQUENCE</scope>
    <source>
        <strain evidence="7">AVDCRST_MAG77</strain>
    </source>
</reference>
<dbReference type="InterPro" id="IPR036291">
    <property type="entry name" value="NAD(P)-bd_dom_sf"/>
</dbReference>
<proteinExistence type="inferred from homology"/>
<evidence type="ECO:0000256" key="1">
    <source>
        <dbReference type="ARBA" id="ARBA00005854"/>
    </source>
</evidence>
<dbReference type="PANTHER" id="PTHR42789">
    <property type="entry name" value="D-ISOMER SPECIFIC 2-HYDROXYACID DEHYDROGENASE FAMILY PROTEIN (AFU_ORTHOLOGUE AFUA_6G10090)"/>
    <property type="match status" value="1"/>
</dbReference>
<organism evidence="7">
    <name type="scientific">uncultured Chloroflexota bacterium</name>
    <dbReference type="NCBI Taxonomy" id="166587"/>
    <lineage>
        <taxon>Bacteria</taxon>
        <taxon>Bacillati</taxon>
        <taxon>Chloroflexota</taxon>
        <taxon>environmental samples</taxon>
    </lineage>
</organism>
<dbReference type="AlphaFoldDB" id="A0A6J4HYY4"/>
<keyword evidence="2 4" id="KW-0560">Oxidoreductase</keyword>
<evidence type="ECO:0000313" key="7">
    <source>
        <dbReference type="EMBL" id="CAA9235484.1"/>
    </source>
</evidence>
<sequence length="335" mass="36614">MAERTILVLPTGDLYAEIMSPKAEADLQALGKVIRREEGGRNVSPDEISDLLPQADVVLTTWGAPKFDAQLLALAPRVKLIAHAAGTIKGFIPEEVFDHGIQVSHAAAIIADSVGEWTLTVTLMALRRAYDFNRTMHEGGWAKRDFGFGEELYGRRVGVIAASMTGRAYIKLLKPFECDVVVYDPYLTETRAAELGVTRIDSLDELFRTCDIVSSHAPTTPETNGMISAERLALLRDGALFINTARAAAIDYPALTRELQTGRFRAALDVFPKEPLAADSPLRGLPNVLLSPHIAGGTQQSRKRLGQAMVDEIGRFLRGEPLRYAVSKQMLATMA</sequence>
<accession>A0A6J4HYY4</accession>
<dbReference type="EMBL" id="CADCTC010000079">
    <property type="protein sequence ID" value="CAA9235484.1"/>
    <property type="molecule type" value="Genomic_DNA"/>
</dbReference>
<dbReference type="InterPro" id="IPR006139">
    <property type="entry name" value="D-isomer_2_OHA_DH_cat_dom"/>
</dbReference>
<dbReference type="GO" id="GO:0051287">
    <property type="term" value="F:NAD binding"/>
    <property type="evidence" value="ECO:0007669"/>
    <property type="project" value="InterPro"/>
</dbReference>
<feature type="domain" description="D-isomer specific 2-hydroxyacid dehydrogenase catalytic" evidence="5">
    <location>
        <begin position="38"/>
        <end position="326"/>
    </location>
</feature>
<keyword evidence="3" id="KW-0520">NAD</keyword>